<organism evidence="3 4">
    <name type="scientific">Candidatus Campbellbacteria bacterium RIFOXYC2_FULL_35_25</name>
    <dbReference type="NCBI Taxonomy" id="1797582"/>
    <lineage>
        <taxon>Bacteria</taxon>
        <taxon>Candidatus Campbelliibacteriota</taxon>
    </lineage>
</organism>
<keyword evidence="2" id="KW-0812">Transmembrane</keyword>
<protein>
    <recommendedName>
        <fullName evidence="5">PrgI family protein</fullName>
    </recommendedName>
</protein>
<feature type="transmembrane region" description="Helical" evidence="2">
    <location>
        <begin position="44"/>
        <end position="63"/>
    </location>
</feature>
<evidence type="ECO:0000313" key="4">
    <source>
        <dbReference type="Proteomes" id="UP000179003"/>
    </source>
</evidence>
<dbReference type="Pfam" id="PF12666">
    <property type="entry name" value="PrgI"/>
    <property type="match status" value="1"/>
</dbReference>
<keyword evidence="2" id="KW-0472">Membrane</keyword>
<comment type="caution">
    <text evidence="3">The sequence shown here is derived from an EMBL/GenBank/DDBJ whole genome shotgun (WGS) entry which is preliminary data.</text>
</comment>
<sequence length="143" mass="16285">MKFQVPQFIEIEDKIVGPLTIKQFIYVAGGAGLGFIFFKFLPIYISFILIIPSLGLGLALAFYKPNSQPFILQMESAFRYVIGSKLYIWEKRTEKKKKNSEGDEKSEDPILGMQIPKLSDSKLSELGWSLDIKDKLVDDMNNN</sequence>
<evidence type="ECO:0008006" key="5">
    <source>
        <dbReference type="Google" id="ProtNLM"/>
    </source>
</evidence>
<feature type="transmembrane region" description="Helical" evidence="2">
    <location>
        <begin position="21"/>
        <end position="38"/>
    </location>
</feature>
<dbReference type="InterPro" id="IPR024414">
    <property type="entry name" value="Uncharacterised_PrgI"/>
</dbReference>
<evidence type="ECO:0000313" key="3">
    <source>
        <dbReference type="EMBL" id="OGD66949.1"/>
    </source>
</evidence>
<dbReference type="Proteomes" id="UP000179003">
    <property type="component" value="Unassembled WGS sequence"/>
</dbReference>
<reference evidence="3 4" key="1">
    <citation type="journal article" date="2016" name="Nat. Commun.">
        <title>Thousands of microbial genomes shed light on interconnected biogeochemical processes in an aquifer system.</title>
        <authorList>
            <person name="Anantharaman K."/>
            <person name="Brown C.T."/>
            <person name="Hug L.A."/>
            <person name="Sharon I."/>
            <person name="Castelle C.J."/>
            <person name="Probst A.J."/>
            <person name="Thomas B.C."/>
            <person name="Singh A."/>
            <person name="Wilkins M.J."/>
            <person name="Karaoz U."/>
            <person name="Brodie E.L."/>
            <person name="Williams K.H."/>
            <person name="Hubbard S.S."/>
            <person name="Banfield J.F."/>
        </authorList>
    </citation>
    <scope>NUCLEOTIDE SEQUENCE [LARGE SCALE GENOMIC DNA]</scope>
</reference>
<feature type="compositionally biased region" description="Basic and acidic residues" evidence="1">
    <location>
        <begin position="94"/>
        <end position="103"/>
    </location>
</feature>
<feature type="region of interest" description="Disordered" evidence="1">
    <location>
        <begin position="94"/>
        <end position="113"/>
    </location>
</feature>
<name>A0A1F5EHP4_9BACT</name>
<accession>A0A1F5EHP4</accession>
<dbReference type="STRING" id="1797582.A2442_00070"/>
<dbReference type="EMBL" id="MFAE01000011">
    <property type="protein sequence ID" value="OGD66949.1"/>
    <property type="molecule type" value="Genomic_DNA"/>
</dbReference>
<proteinExistence type="predicted"/>
<keyword evidence="2" id="KW-1133">Transmembrane helix</keyword>
<evidence type="ECO:0000256" key="2">
    <source>
        <dbReference type="SAM" id="Phobius"/>
    </source>
</evidence>
<evidence type="ECO:0000256" key="1">
    <source>
        <dbReference type="SAM" id="MobiDB-lite"/>
    </source>
</evidence>
<dbReference type="AlphaFoldDB" id="A0A1F5EHP4"/>
<gene>
    <name evidence="3" type="ORF">A2442_00070</name>
</gene>